<dbReference type="EMBL" id="JBHMAS010000004">
    <property type="protein sequence ID" value="MFB9778864.1"/>
    <property type="molecule type" value="Genomic_DNA"/>
</dbReference>
<reference evidence="1 2" key="1">
    <citation type="submission" date="2024-09" db="EMBL/GenBank/DDBJ databases">
        <authorList>
            <person name="Sun Q."/>
            <person name="Mori K."/>
        </authorList>
    </citation>
    <scope>NUCLEOTIDE SEQUENCE [LARGE SCALE GENOMIC DNA]</scope>
    <source>
        <strain evidence="1 2">JCM 11411</strain>
    </source>
</reference>
<sequence>MTTTDADRESIDRILIHDAERETGFPCEIIDKDWCIAAPIIAPAYVDHVVGQIADELGIELPEVSS</sequence>
<protein>
    <submittedName>
        <fullName evidence="1">Uncharacterized protein</fullName>
    </submittedName>
</protein>
<keyword evidence="2" id="KW-1185">Reference proteome</keyword>
<gene>
    <name evidence="1" type="ORF">ACFFQ6_04180</name>
</gene>
<evidence type="ECO:0000313" key="1">
    <source>
        <dbReference type="EMBL" id="MFB9778864.1"/>
    </source>
</evidence>
<name>A0ABV5XAF8_9NOCA</name>
<accession>A0ABV5XAF8</accession>
<dbReference type="Proteomes" id="UP001589587">
    <property type="component" value="Unassembled WGS sequence"/>
</dbReference>
<comment type="caution">
    <text evidence="1">The sequence shown here is derived from an EMBL/GenBank/DDBJ whole genome shotgun (WGS) entry which is preliminary data.</text>
</comment>
<proteinExistence type="predicted"/>
<evidence type="ECO:0000313" key="2">
    <source>
        <dbReference type="Proteomes" id="UP001589587"/>
    </source>
</evidence>
<dbReference type="RefSeq" id="WP_378373963.1">
    <property type="nucleotide sequence ID" value="NZ_JBHMAS010000004.1"/>
</dbReference>
<organism evidence="1 2">
    <name type="scientific">Rhodococcus baikonurensis</name>
    <dbReference type="NCBI Taxonomy" id="172041"/>
    <lineage>
        <taxon>Bacteria</taxon>
        <taxon>Bacillati</taxon>
        <taxon>Actinomycetota</taxon>
        <taxon>Actinomycetes</taxon>
        <taxon>Mycobacteriales</taxon>
        <taxon>Nocardiaceae</taxon>
        <taxon>Rhodococcus</taxon>
        <taxon>Rhodococcus erythropolis group</taxon>
    </lineage>
</organism>